<feature type="compositionally biased region" description="Polar residues" evidence="2">
    <location>
        <begin position="314"/>
        <end position="327"/>
    </location>
</feature>
<evidence type="ECO:0000313" key="4">
    <source>
        <dbReference type="EMBL" id="KAK9832263.1"/>
    </source>
</evidence>
<feature type="compositionally biased region" description="Basic and acidic residues" evidence="2">
    <location>
        <begin position="47"/>
        <end position="58"/>
    </location>
</feature>
<dbReference type="Proteomes" id="UP001438707">
    <property type="component" value="Unassembled WGS sequence"/>
</dbReference>
<keyword evidence="1" id="KW-0175">Coiled coil</keyword>
<feature type="compositionally biased region" description="Polar residues" evidence="2">
    <location>
        <begin position="1008"/>
        <end position="1023"/>
    </location>
</feature>
<feature type="region of interest" description="Disordered" evidence="2">
    <location>
        <begin position="1098"/>
        <end position="1138"/>
    </location>
</feature>
<feature type="compositionally biased region" description="Low complexity" evidence="2">
    <location>
        <begin position="1114"/>
        <end position="1129"/>
    </location>
</feature>
<feature type="compositionally biased region" description="Polar residues" evidence="2">
    <location>
        <begin position="986"/>
        <end position="999"/>
    </location>
</feature>
<accession>A0AAW1REN6</accession>
<feature type="compositionally biased region" description="Polar residues" evidence="2">
    <location>
        <begin position="860"/>
        <end position="878"/>
    </location>
</feature>
<gene>
    <name evidence="4" type="ORF">WJX74_004790</name>
</gene>
<dbReference type="EMBL" id="JALJOS010000012">
    <property type="protein sequence ID" value="KAK9832263.1"/>
    <property type="molecule type" value="Genomic_DNA"/>
</dbReference>
<feature type="region of interest" description="Disordered" evidence="2">
    <location>
        <begin position="638"/>
        <end position="742"/>
    </location>
</feature>
<feature type="region of interest" description="Disordered" evidence="2">
    <location>
        <begin position="1"/>
        <end position="106"/>
    </location>
</feature>
<protein>
    <recommendedName>
        <fullName evidence="3">Spc7 kinetochore protein domain-containing protein</fullName>
    </recommendedName>
</protein>
<feature type="region of interest" description="Disordered" evidence="2">
    <location>
        <begin position="1756"/>
        <end position="1775"/>
    </location>
</feature>
<feature type="compositionally biased region" description="Low complexity" evidence="2">
    <location>
        <begin position="256"/>
        <end position="266"/>
    </location>
</feature>
<dbReference type="PANTHER" id="PTHR16520">
    <property type="entry name" value="KINETOCHORE SCAFFOLD 1"/>
    <property type="match status" value="1"/>
</dbReference>
<dbReference type="InterPro" id="IPR013253">
    <property type="entry name" value="Spc7_domain"/>
</dbReference>
<evidence type="ECO:0000259" key="3">
    <source>
        <dbReference type="Pfam" id="PF08317"/>
    </source>
</evidence>
<evidence type="ECO:0000256" key="1">
    <source>
        <dbReference type="SAM" id="Coils"/>
    </source>
</evidence>
<comment type="caution">
    <text evidence="4">The sequence shown here is derived from an EMBL/GenBank/DDBJ whole genome shotgun (WGS) entry which is preliminary data.</text>
</comment>
<dbReference type="InterPro" id="IPR037388">
    <property type="entry name" value="Blinkin"/>
</dbReference>
<feature type="domain" description="Spc7 kinetochore protein" evidence="3">
    <location>
        <begin position="1143"/>
        <end position="1327"/>
    </location>
</feature>
<feature type="compositionally biased region" description="Low complexity" evidence="2">
    <location>
        <begin position="353"/>
        <end position="370"/>
    </location>
</feature>
<feature type="compositionally biased region" description="Low complexity" evidence="2">
    <location>
        <begin position="84"/>
        <end position="95"/>
    </location>
</feature>
<name>A0AAW1REN6_9CHLO</name>
<feature type="region of interest" description="Disordered" evidence="2">
    <location>
        <begin position="124"/>
        <end position="236"/>
    </location>
</feature>
<dbReference type="GO" id="GO:0005634">
    <property type="term" value="C:nucleus"/>
    <property type="evidence" value="ECO:0007669"/>
    <property type="project" value="TreeGrafter"/>
</dbReference>
<reference evidence="4 5" key="1">
    <citation type="journal article" date="2024" name="Nat. Commun.">
        <title>Phylogenomics reveals the evolutionary origins of lichenization in chlorophyte algae.</title>
        <authorList>
            <person name="Puginier C."/>
            <person name="Libourel C."/>
            <person name="Otte J."/>
            <person name="Skaloud P."/>
            <person name="Haon M."/>
            <person name="Grisel S."/>
            <person name="Petersen M."/>
            <person name="Berrin J.G."/>
            <person name="Delaux P.M."/>
            <person name="Dal Grande F."/>
            <person name="Keller J."/>
        </authorList>
    </citation>
    <scope>NUCLEOTIDE SEQUENCE [LARGE SCALE GENOMIC DNA]</scope>
    <source>
        <strain evidence="4 5">SAG 2145</strain>
    </source>
</reference>
<evidence type="ECO:0000313" key="5">
    <source>
        <dbReference type="Proteomes" id="UP001438707"/>
    </source>
</evidence>
<feature type="region of interest" description="Disordered" evidence="2">
    <location>
        <begin position="756"/>
        <end position="787"/>
    </location>
</feature>
<dbReference type="GO" id="GO:0008608">
    <property type="term" value="P:attachment of spindle microtubules to kinetochore"/>
    <property type="evidence" value="ECO:0007669"/>
    <property type="project" value="InterPro"/>
</dbReference>
<dbReference type="Pfam" id="PF08317">
    <property type="entry name" value="Spc7"/>
    <property type="match status" value="1"/>
</dbReference>
<proteinExistence type="predicted"/>
<organism evidence="4 5">
    <name type="scientific">Apatococcus lobatus</name>
    <dbReference type="NCBI Taxonomy" id="904363"/>
    <lineage>
        <taxon>Eukaryota</taxon>
        <taxon>Viridiplantae</taxon>
        <taxon>Chlorophyta</taxon>
        <taxon>core chlorophytes</taxon>
        <taxon>Trebouxiophyceae</taxon>
        <taxon>Chlorellales</taxon>
        <taxon>Chlorellaceae</taxon>
        <taxon>Apatococcus</taxon>
    </lineage>
</organism>
<dbReference type="GO" id="GO:0034501">
    <property type="term" value="P:protein localization to kinetochore"/>
    <property type="evidence" value="ECO:0007669"/>
    <property type="project" value="InterPro"/>
</dbReference>
<feature type="compositionally biased region" description="Low complexity" evidence="2">
    <location>
        <begin position="213"/>
        <end position="234"/>
    </location>
</feature>
<evidence type="ECO:0000256" key="2">
    <source>
        <dbReference type="SAM" id="MobiDB-lite"/>
    </source>
</evidence>
<feature type="compositionally biased region" description="Polar residues" evidence="2">
    <location>
        <begin position="153"/>
        <end position="162"/>
    </location>
</feature>
<feature type="region of interest" description="Disordered" evidence="2">
    <location>
        <begin position="250"/>
        <end position="283"/>
    </location>
</feature>
<keyword evidence="5" id="KW-1185">Reference proteome</keyword>
<feature type="region of interest" description="Disordered" evidence="2">
    <location>
        <begin position="310"/>
        <end position="402"/>
    </location>
</feature>
<feature type="region of interest" description="Disordered" evidence="2">
    <location>
        <begin position="860"/>
        <end position="1083"/>
    </location>
</feature>
<feature type="compositionally biased region" description="Polar residues" evidence="2">
    <location>
        <begin position="681"/>
        <end position="698"/>
    </location>
</feature>
<feature type="compositionally biased region" description="Low complexity" evidence="2">
    <location>
        <begin position="274"/>
        <end position="283"/>
    </location>
</feature>
<feature type="coiled-coil region" evidence="1">
    <location>
        <begin position="1195"/>
        <end position="1222"/>
    </location>
</feature>
<sequence length="1793" mass="187900">MVTKRSLQGAFGPATSAERKAKAERRKSSGRRVSFAPEDQLRTVQLFEKDSPFDRQQEDDQGGADPPAVFDESLLGPTPPGLTSPPDGSAASSPALHGASPSMSMQLTSATASFASEALLAGSFPAQSPMSPVYAHDTPLGSSHMPLEPPGSHPTSLQPTHVSSPRRSPRRVNPGLMGDDPPSPNVTLTRGSRRRQSSKGRSAPSPLAPKPAPRAAAYSSPTASTAGPAPRAGADITAGVPALSTLLEESEGDLYSSRSRSSAARSSHLDATVSSMPSAADPAAADTSDVLMDLTLAQAAVPVAVPTQELSVAGSPNQPATESTHSPNKFPMELTFERPRFPVSKQGWGPTASRGQQSGHQQQVHGAAGRDSSPLAHQQGGLPASSSGMVAEQPMGSNHKHELDQISKGGQALHDGHTPANGRDISMDLTFGAPEAWARSHQQQPGGLGHEQANLGGYEFRQGPESHDLTRDMSMDMSMDMTMASGASSPVAREVTLGQGLMTLGFTGVLEGGRHPAWGSQTEHTAMHPAMDVDAEASPDGQMGKWGFVPGAEDTMELNLEDKGRGLMGDKTYSHVFGGYDSTTQTAGLRQHRRSSTIIAAAATLCAANNLSQAAAASPTHSEGPYPAHSTHLTAASFPETTAGSPPGPAAAHSYHPAPPAAQLPHSLQQALTHPAATHARQPTSAMPETTAAASSGAHSLREPTLGQSQMAAAASPASPVSIARTSRPEGAGPQWVPSPTDVLLQDNADLAQLASPQSDSKWRHHHSLQGDEGTQGDLVDARGADGQLGGNTTHLLLDADDASVAPLLRARAEPADRMAHVKDKMRRLTMAVDPQPKPNSPTIMAQPGATSYTLKLLGQPQSQVPADSSLRSPQDLPSSAALHPPAGRPRDSIGTMMQQPEPGADQENISGWLVDGPEDGAGHASLGAPSPLLRPPQAPSPSMYNHAVTPLAERQPSSLLGGDPPGYASPKSVFPGGAKLARTPPASQLPPQHQNPTAAPQAPKGSPTHQASQGSPVLQSQWAPAHLAPSQRAQPQAASESGRSIEADAYQSSPVYHQGGMMGGARLARTPPGQLPQQLPAGHYPGEVELLASAAHGTIPGGPRLARTPQGTAAPASQARSQARSQGRYPPSAGRAYPTPRAISLQDFLQGVDVQLHDHMRRGPSLAAIDVALAPPPQTLEDCWKLMCITVPRMAVLEESCQILQAEIEAKRARLAEKEAALAHDNPPVFSRLQRGNYEQVETLKACAAVLKRSCRKQTEGSWKRWRSGLEQRRQMSLQENMRTLQGDAAFLQVSLSHQQEVGARLDTYIIESQACLEKSKQQAEEKVGRQGRIQELQSRLQETSSANERCWHRLQEAHACVAKLKADQAVLAETRNHCQVQLAASSTAPDDALSEGAAHEGSVTAARLQDKVEELSILANCLGWRPESLSRRSAATSQQDGFRLSFSPHLSLHVCFVALEAGPSIHAELHWTDSGSPSLGKALLASLMGHPHASSLAELSSQVGAQSQPGNPAQQLDTWELSGRGASAALAERVRLLSAKVQHARATAREADGLILAIPKLSRINLGKTAGASDTAAGTSSAAAHRLRLTFLDLVAETKFSVALTPGCKSPMGPWPATPVIHMQPPRGCLQPEHLLAAMEGVVPGPAYLTRLASALNDLTIPMRPAHDPASSARLLLPGLQVSAAAPPHLIQGDGMVEPFIGADDSKVHSPHQTPTSLQVQTAMLAEKSATGTAQVDSELVPAVQAMGGATPPATMAAGPSKQVTESSEALPSPEAAALNVFSNPLYSVAR</sequence>
<feature type="compositionally biased region" description="Low complexity" evidence="2">
    <location>
        <begin position="1029"/>
        <end position="1040"/>
    </location>
</feature>
<dbReference type="PANTHER" id="PTHR16520:SF3">
    <property type="entry name" value="KINETOCHORE SCAFFOLD 1"/>
    <property type="match status" value="1"/>
</dbReference>
<feature type="compositionally biased region" description="Low complexity" evidence="2">
    <location>
        <begin position="1072"/>
        <end position="1081"/>
    </location>
</feature>